<keyword evidence="2" id="KW-0804">Transcription</keyword>
<keyword evidence="5" id="KW-1185">Reference proteome</keyword>
<keyword evidence="1" id="KW-0805">Transcription regulation</keyword>
<dbReference type="Gene3D" id="1.10.357.10">
    <property type="entry name" value="Tetracycline Repressor, domain 2"/>
    <property type="match status" value="1"/>
</dbReference>
<evidence type="ECO:0000256" key="2">
    <source>
        <dbReference type="ARBA" id="ARBA00023163"/>
    </source>
</evidence>
<dbReference type="Proteomes" id="UP001597101">
    <property type="component" value="Unassembled WGS sequence"/>
</dbReference>
<dbReference type="SUPFAM" id="SSF46689">
    <property type="entry name" value="Homeodomain-like"/>
    <property type="match status" value="1"/>
</dbReference>
<dbReference type="SUPFAM" id="SSF48498">
    <property type="entry name" value="Tetracyclin repressor-like, C-terminal domain"/>
    <property type="match status" value="1"/>
</dbReference>
<organism evidence="4 5">
    <name type="scientific">Pseudahrensia aquimaris</name>
    <dbReference type="NCBI Taxonomy" id="744461"/>
    <lineage>
        <taxon>Bacteria</taxon>
        <taxon>Pseudomonadati</taxon>
        <taxon>Pseudomonadota</taxon>
        <taxon>Alphaproteobacteria</taxon>
        <taxon>Hyphomicrobiales</taxon>
        <taxon>Ahrensiaceae</taxon>
        <taxon>Pseudahrensia</taxon>
    </lineage>
</organism>
<accession>A0ABW3FER8</accession>
<dbReference type="EMBL" id="JBHTJV010000005">
    <property type="protein sequence ID" value="MFD0916429.1"/>
    <property type="molecule type" value="Genomic_DNA"/>
</dbReference>
<gene>
    <name evidence="4" type="ORF">ACFQ14_08425</name>
</gene>
<dbReference type="InterPro" id="IPR009057">
    <property type="entry name" value="Homeodomain-like_sf"/>
</dbReference>
<reference evidence="5" key="1">
    <citation type="journal article" date="2019" name="Int. J. Syst. Evol. Microbiol.">
        <title>The Global Catalogue of Microorganisms (GCM) 10K type strain sequencing project: providing services to taxonomists for standard genome sequencing and annotation.</title>
        <authorList>
            <consortium name="The Broad Institute Genomics Platform"/>
            <consortium name="The Broad Institute Genome Sequencing Center for Infectious Disease"/>
            <person name="Wu L."/>
            <person name="Ma J."/>
        </authorList>
    </citation>
    <scope>NUCLEOTIDE SEQUENCE [LARGE SCALE GENOMIC DNA]</scope>
    <source>
        <strain evidence="5">CCUG 60023</strain>
    </source>
</reference>
<sequence length="200" mass="22616">MSKVAQRKAQLHQDLIHAAEKRIASDTVAQLRARDLAKDAGCSVGAIYNVVDDLDAIILHVSFRTLKRIDVVMEETGALRAKDEPIECMVQLALTYFSFVRENYNLWRALFDHDLPADYPLPDWVLEGQKTLFRHIERPLRKYMPDADDALLQRTARSLFASVHGVVSLSMEGRVSGISLDAVPPQLEFLLRTFVKGLQN</sequence>
<feature type="domain" description="HTH-type transcriptional regulator MT1864/Rv1816-like C-terminal" evidence="3">
    <location>
        <begin position="91"/>
        <end position="189"/>
    </location>
</feature>
<dbReference type="Pfam" id="PF13305">
    <property type="entry name" value="TetR_C_33"/>
    <property type="match status" value="1"/>
</dbReference>
<proteinExistence type="predicted"/>
<name>A0ABW3FER8_9HYPH</name>
<comment type="caution">
    <text evidence="4">The sequence shown here is derived from an EMBL/GenBank/DDBJ whole genome shotgun (WGS) entry which is preliminary data.</text>
</comment>
<evidence type="ECO:0000313" key="4">
    <source>
        <dbReference type="EMBL" id="MFD0916429.1"/>
    </source>
</evidence>
<protein>
    <submittedName>
        <fullName evidence="4">TetR/AcrR family transcriptional regulator</fullName>
    </submittedName>
</protein>
<evidence type="ECO:0000313" key="5">
    <source>
        <dbReference type="Proteomes" id="UP001597101"/>
    </source>
</evidence>
<evidence type="ECO:0000256" key="1">
    <source>
        <dbReference type="ARBA" id="ARBA00023015"/>
    </source>
</evidence>
<dbReference type="RefSeq" id="WP_377212283.1">
    <property type="nucleotide sequence ID" value="NZ_JBHTJV010000005.1"/>
</dbReference>
<evidence type="ECO:0000259" key="3">
    <source>
        <dbReference type="Pfam" id="PF13305"/>
    </source>
</evidence>
<dbReference type="InterPro" id="IPR025996">
    <property type="entry name" value="MT1864/Rv1816-like_C"/>
</dbReference>
<dbReference type="InterPro" id="IPR036271">
    <property type="entry name" value="Tet_transcr_reg_TetR-rel_C_sf"/>
</dbReference>